<dbReference type="InterPro" id="IPR001374">
    <property type="entry name" value="R3H_dom"/>
</dbReference>
<dbReference type="Proteomes" id="UP000095751">
    <property type="component" value="Unassembled WGS sequence"/>
</dbReference>
<dbReference type="Gene3D" id="3.30.1370.50">
    <property type="entry name" value="R3H-like domain"/>
    <property type="match status" value="1"/>
</dbReference>
<gene>
    <name evidence="3" type="ORF">FRACYDRAFT_261396</name>
</gene>
<dbReference type="GO" id="GO:0003676">
    <property type="term" value="F:nucleic acid binding"/>
    <property type="evidence" value="ECO:0007669"/>
    <property type="project" value="UniProtKB-UniRule"/>
</dbReference>
<dbReference type="InterPro" id="IPR025714">
    <property type="entry name" value="Methyltranfer_dom"/>
</dbReference>
<dbReference type="Gene3D" id="3.40.50.150">
    <property type="entry name" value="Vaccinia Virus protein VP39"/>
    <property type="match status" value="1"/>
</dbReference>
<dbReference type="InterPro" id="IPR036867">
    <property type="entry name" value="R3H_dom_sf"/>
</dbReference>
<keyword evidence="4" id="KW-1185">Reference proteome</keyword>
<feature type="compositionally biased region" description="Acidic residues" evidence="1">
    <location>
        <begin position="88"/>
        <end position="98"/>
    </location>
</feature>
<reference evidence="3 4" key="1">
    <citation type="submission" date="2016-09" db="EMBL/GenBank/DDBJ databases">
        <title>Extensive genetic diversity and differential bi-allelic expression allows diatom success in the polar Southern Ocean.</title>
        <authorList>
            <consortium name="DOE Joint Genome Institute"/>
            <person name="Mock T."/>
            <person name="Otillar R.P."/>
            <person name="Strauss J."/>
            <person name="Dupont C."/>
            <person name="Frickenhaus S."/>
            <person name="Maumus F."/>
            <person name="Mcmullan M."/>
            <person name="Sanges R."/>
            <person name="Schmutz J."/>
            <person name="Toseland A."/>
            <person name="Valas R."/>
            <person name="Veluchamy A."/>
            <person name="Ward B.J."/>
            <person name="Allen A."/>
            <person name="Barry K."/>
            <person name="Falciatore A."/>
            <person name="Ferrante M."/>
            <person name="Fortunato A.E."/>
            <person name="Gloeckner G."/>
            <person name="Gruber A."/>
            <person name="Hipkin R."/>
            <person name="Janech M."/>
            <person name="Kroth P."/>
            <person name="Leese F."/>
            <person name="Lindquist E."/>
            <person name="Lyon B.R."/>
            <person name="Martin J."/>
            <person name="Mayer C."/>
            <person name="Parker M."/>
            <person name="Quesneville H."/>
            <person name="Raymond J."/>
            <person name="Uhlig C."/>
            <person name="Valentin K.U."/>
            <person name="Worden A.Z."/>
            <person name="Armbrust E.V."/>
            <person name="Bowler C."/>
            <person name="Green B."/>
            <person name="Moulton V."/>
            <person name="Van Oosterhout C."/>
            <person name="Grigoriev I."/>
        </authorList>
    </citation>
    <scope>NUCLEOTIDE SEQUENCE [LARGE SCALE GENOMIC DNA]</scope>
    <source>
        <strain evidence="3 4">CCMP1102</strain>
    </source>
</reference>
<dbReference type="InParanoid" id="A0A1E7FF97"/>
<dbReference type="KEGG" id="fcy:FRACYDRAFT_261396"/>
<feature type="domain" description="R3H" evidence="2">
    <location>
        <begin position="547"/>
        <end position="616"/>
    </location>
</feature>
<feature type="compositionally biased region" description="Basic and acidic residues" evidence="1">
    <location>
        <begin position="1"/>
        <end position="11"/>
    </location>
</feature>
<evidence type="ECO:0000313" key="3">
    <source>
        <dbReference type="EMBL" id="OEU16848.1"/>
    </source>
</evidence>
<accession>A0A1E7FF97</accession>
<dbReference type="GO" id="GO:0005737">
    <property type="term" value="C:cytoplasm"/>
    <property type="evidence" value="ECO:0007669"/>
    <property type="project" value="TreeGrafter"/>
</dbReference>
<dbReference type="AlphaFoldDB" id="A0A1E7FF97"/>
<dbReference type="Pfam" id="PF13679">
    <property type="entry name" value="Methyltransf_32"/>
    <property type="match status" value="1"/>
</dbReference>
<evidence type="ECO:0000256" key="1">
    <source>
        <dbReference type="SAM" id="MobiDB-lite"/>
    </source>
</evidence>
<feature type="compositionally biased region" description="Low complexity" evidence="1">
    <location>
        <begin position="15"/>
        <end position="33"/>
    </location>
</feature>
<dbReference type="PROSITE" id="PS51061">
    <property type="entry name" value="R3H"/>
    <property type="match status" value="1"/>
</dbReference>
<organism evidence="3 4">
    <name type="scientific">Fragilariopsis cylindrus CCMP1102</name>
    <dbReference type="NCBI Taxonomy" id="635003"/>
    <lineage>
        <taxon>Eukaryota</taxon>
        <taxon>Sar</taxon>
        <taxon>Stramenopiles</taxon>
        <taxon>Ochrophyta</taxon>
        <taxon>Bacillariophyta</taxon>
        <taxon>Bacillariophyceae</taxon>
        <taxon>Bacillariophycidae</taxon>
        <taxon>Bacillariales</taxon>
        <taxon>Bacillariaceae</taxon>
        <taxon>Fragilariopsis</taxon>
    </lineage>
</organism>
<dbReference type="PANTHER" id="PTHR13369">
    <property type="match status" value="1"/>
</dbReference>
<proteinExistence type="predicted"/>
<dbReference type="InterPro" id="IPR029063">
    <property type="entry name" value="SAM-dependent_MTases_sf"/>
</dbReference>
<evidence type="ECO:0000259" key="2">
    <source>
        <dbReference type="PROSITE" id="PS51061"/>
    </source>
</evidence>
<evidence type="ECO:0000313" key="4">
    <source>
        <dbReference type="Proteomes" id="UP000095751"/>
    </source>
</evidence>
<dbReference type="EMBL" id="KV784358">
    <property type="protein sequence ID" value="OEU16848.1"/>
    <property type="molecule type" value="Genomic_DNA"/>
</dbReference>
<dbReference type="OrthoDB" id="206598at2759"/>
<dbReference type="SUPFAM" id="SSF53335">
    <property type="entry name" value="S-adenosyl-L-methionine-dependent methyltransferases"/>
    <property type="match status" value="1"/>
</dbReference>
<dbReference type="PANTHER" id="PTHR13369:SF0">
    <property type="entry name" value="GLUTATHIONE S-TRANSFERASE C-TERMINAL DOMAIN-CONTAINING PROTEIN"/>
    <property type="match status" value="1"/>
</dbReference>
<protein>
    <recommendedName>
        <fullName evidence="2">R3H domain-containing protein</fullName>
    </recommendedName>
</protein>
<feature type="region of interest" description="Disordered" evidence="1">
    <location>
        <begin position="77"/>
        <end position="124"/>
    </location>
</feature>
<dbReference type="CDD" id="cd02325">
    <property type="entry name" value="R3H"/>
    <property type="match status" value="1"/>
</dbReference>
<sequence>MTPNYQERKEEEELAATVTAAAATPTTANGNDSNNEKKKKKNQKNKNGLQVGIHGVRLKRFEQVVAKLLTSVEPHYVHLPPPITTDNGDNDNNDDNDDWPFSRLPRSARVVGNNHPNLKRAQRKEGQLKSMLQCILRLIPPPTNGCSNTTTDDCCSCDEKNPVGATTTTTKTKTITKITTIVDFGGGSGHLGIPLALLLPNCRIVVVDLNRRSIDLLHDKAASVIKEIASETDPERQKRYTTDFITSSSSSFHENKHYNNNNNPLLRCCGGSTCSDDDDDGDGRIRILDNLFSFCGPVQDFVEPFDMAIALHLCGEATDVCLRKAINAEAASIIVAPCCVGKLSKKVLNPDVYHATGQNNATVTYPQSDLFCKLISSTTTKDDNNDNNNEQQEEDWNALAKAADYSNENEFGTSRNASRRTAKALLETDRMLFLENNMYKTALMKMQPLNVTPKNDILVAWRPQAYDDTTKRKRCHRDSCTGTRNNTANIQDLFSTPDIECKADVEVTKSHLLLLPVDNNDSNAICTTAITTNLTSKEAVGRNDWTNEEEEKIKRTILEFLNRDDNDDSMDRVMVFPTRMGGRKRKLIHFVAGKLNVAHWNKGKKHSEKTVAIARREQRK</sequence>
<feature type="region of interest" description="Disordered" evidence="1">
    <location>
        <begin position="1"/>
        <end position="51"/>
    </location>
</feature>
<name>A0A1E7FF97_9STRA</name>